<organism evidence="9 10">
    <name type="scientific">Extremus antarcticus</name>
    <dbReference type="NCBI Taxonomy" id="702011"/>
    <lineage>
        <taxon>Eukaryota</taxon>
        <taxon>Fungi</taxon>
        <taxon>Dikarya</taxon>
        <taxon>Ascomycota</taxon>
        <taxon>Pezizomycotina</taxon>
        <taxon>Dothideomycetes</taxon>
        <taxon>Dothideomycetidae</taxon>
        <taxon>Mycosphaerellales</taxon>
        <taxon>Extremaceae</taxon>
        <taxon>Extremus</taxon>
    </lineage>
</organism>
<feature type="compositionally biased region" description="Polar residues" evidence="7">
    <location>
        <begin position="73"/>
        <end position="82"/>
    </location>
</feature>
<dbReference type="GO" id="GO:0046475">
    <property type="term" value="P:glycerophospholipid catabolic process"/>
    <property type="evidence" value="ECO:0007669"/>
    <property type="project" value="TreeGrafter"/>
</dbReference>
<protein>
    <recommendedName>
        <fullName evidence="6">Lysophospholipase</fullName>
        <ecNumber evidence="6">3.1.1.5</ecNumber>
    </recommendedName>
</protein>
<dbReference type="Proteomes" id="UP001271007">
    <property type="component" value="Unassembled WGS sequence"/>
</dbReference>
<dbReference type="Gene3D" id="3.40.1090.10">
    <property type="entry name" value="Cytosolic phospholipase A2 catalytic domain"/>
    <property type="match status" value="1"/>
</dbReference>
<evidence type="ECO:0000256" key="5">
    <source>
        <dbReference type="PROSITE-ProRule" id="PRU00555"/>
    </source>
</evidence>
<dbReference type="EMBL" id="JAWDJX010000005">
    <property type="protein sequence ID" value="KAK3056801.1"/>
    <property type="molecule type" value="Genomic_DNA"/>
</dbReference>
<evidence type="ECO:0000256" key="1">
    <source>
        <dbReference type="ARBA" id="ARBA00008780"/>
    </source>
</evidence>
<keyword evidence="10" id="KW-1185">Reference proteome</keyword>
<dbReference type="Pfam" id="PF01735">
    <property type="entry name" value="PLA2_B"/>
    <property type="match status" value="1"/>
</dbReference>
<dbReference type="EC" id="3.1.1.5" evidence="6"/>
<sequence>MHRLLRWSYYSRRQREIALGAFIGSSAVLGFGTLNTRRPVQADSSSFRESSSWRSNSTAVSHNASLSDRAKQSSETTPNHGNTTDTSQSPPPQTKGHATFETKDDPPEEAVSGWQTATNRVAAVRDSFTGWDFGTLRVKVTSVLPPWIRTLPGYMDKLNNELSGAPWSLSWEIWEDAHDPEINPEIIWDADVRISKDLCPAEQSFLRARHKHTTKSLAKYLGVPESEINPEDVPTIGLCGSGGGLRALVAGASSSLCAQEAGLFDCVTYTAGVSGSCWLQTLYNSSIGRQDYQNIIDHLKQRIGVHIAYPPAALSLLATAPTSKFLLSGFVEKLRGVPEADFGVVDVYGLLLAARLLVPKGELRVSDDDLKISKQSVYVAKGAAPLPIYTAVRHEIPTNMKADIVPSKHAWRNTEAHDWFQWFEWTPYEFFCEELECGIPTWAVGRSWHSGRTLWRENGLALPELRTPLMMGIWGSAFCATLSHYYSEVKPMLTAAGLSKLDILMQGKQEDLVKVHPLDPAVIPNFAKGLRHRLPEDCPESLNEASHLQLMDAGMSNNLPIYPLLRPGRDLDVIIAFDASADVRSDNWVKVVDSYARQRGICGWPMGAGWPPLANDEQKTVAELGETQQASAGQMNDVLESTRHAAEQREDLGYCNIWVGSNEERQEDSSDPVPRRVKFEDGHEHLVSPDAGLTLIYFPFLANEKVPGVDPLTSDFMSTWNFVYTPEEVDKVVALARANFDEGREQTRRTIRAVWERKKKLRLQREEEERHIQQQCRLRHFSYHEDESRGDHFSGN</sequence>
<evidence type="ECO:0000256" key="4">
    <source>
        <dbReference type="ARBA" id="ARBA00023098"/>
    </source>
</evidence>
<gene>
    <name evidence="9" type="ORF">LTR09_002594</name>
</gene>
<keyword evidence="3 5" id="KW-0442">Lipid degradation</keyword>
<comment type="caution">
    <text evidence="9">The sequence shown here is derived from an EMBL/GenBank/DDBJ whole genome shotgun (WGS) entry which is preliminary data.</text>
</comment>
<comment type="similarity">
    <text evidence="1 6">Belongs to the lysophospholipase family.</text>
</comment>
<dbReference type="GO" id="GO:0004622">
    <property type="term" value="F:phosphatidylcholine lysophospholipase activity"/>
    <property type="evidence" value="ECO:0007669"/>
    <property type="project" value="UniProtKB-EC"/>
</dbReference>
<dbReference type="GO" id="GO:0004623">
    <property type="term" value="F:phospholipase A2 activity"/>
    <property type="evidence" value="ECO:0007669"/>
    <property type="project" value="TreeGrafter"/>
</dbReference>
<evidence type="ECO:0000256" key="7">
    <source>
        <dbReference type="SAM" id="MobiDB-lite"/>
    </source>
</evidence>
<feature type="region of interest" description="Disordered" evidence="7">
    <location>
        <begin position="40"/>
        <end position="112"/>
    </location>
</feature>
<reference evidence="9" key="1">
    <citation type="submission" date="2023-04" db="EMBL/GenBank/DDBJ databases">
        <title>Black Yeasts Isolated from many extreme environments.</title>
        <authorList>
            <person name="Coleine C."/>
            <person name="Stajich J.E."/>
            <person name="Selbmann L."/>
        </authorList>
    </citation>
    <scope>NUCLEOTIDE SEQUENCE</scope>
    <source>
        <strain evidence="9">CCFEE 5312</strain>
    </source>
</reference>
<evidence type="ECO:0000259" key="8">
    <source>
        <dbReference type="PROSITE" id="PS51210"/>
    </source>
</evidence>
<evidence type="ECO:0000256" key="3">
    <source>
        <dbReference type="ARBA" id="ARBA00022963"/>
    </source>
</evidence>
<feature type="domain" description="PLA2c" evidence="8">
    <location>
        <begin position="184"/>
        <end position="790"/>
    </location>
</feature>
<accession>A0AAJ0LVK9</accession>
<evidence type="ECO:0000313" key="10">
    <source>
        <dbReference type="Proteomes" id="UP001271007"/>
    </source>
</evidence>
<dbReference type="PANTHER" id="PTHR10728">
    <property type="entry name" value="CYTOSOLIC PHOSPHOLIPASE A2"/>
    <property type="match status" value="1"/>
</dbReference>
<dbReference type="SMART" id="SM00022">
    <property type="entry name" value="PLAc"/>
    <property type="match status" value="1"/>
</dbReference>
<dbReference type="GO" id="GO:0005829">
    <property type="term" value="C:cytosol"/>
    <property type="evidence" value="ECO:0007669"/>
    <property type="project" value="TreeGrafter"/>
</dbReference>
<evidence type="ECO:0000256" key="6">
    <source>
        <dbReference type="RuleBase" id="RU362103"/>
    </source>
</evidence>
<keyword evidence="2 5" id="KW-0378">Hydrolase</keyword>
<dbReference type="CDD" id="cd00147">
    <property type="entry name" value="cPLA2_like"/>
    <property type="match status" value="1"/>
</dbReference>
<dbReference type="PROSITE" id="PS51210">
    <property type="entry name" value="PLA2C"/>
    <property type="match status" value="1"/>
</dbReference>
<dbReference type="InterPro" id="IPR002642">
    <property type="entry name" value="LysoPLipase_cat_dom"/>
</dbReference>
<dbReference type="SUPFAM" id="SSF52151">
    <property type="entry name" value="FabD/lysophospholipase-like"/>
    <property type="match status" value="1"/>
</dbReference>
<feature type="compositionally biased region" description="Low complexity" evidence="7">
    <location>
        <begin position="44"/>
        <end position="57"/>
    </location>
</feature>
<comment type="catalytic activity">
    <reaction evidence="6">
        <text>a 1-acyl-sn-glycero-3-phosphocholine + H2O = sn-glycerol 3-phosphocholine + a fatty acid + H(+)</text>
        <dbReference type="Rhea" id="RHEA:15177"/>
        <dbReference type="ChEBI" id="CHEBI:15377"/>
        <dbReference type="ChEBI" id="CHEBI:15378"/>
        <dbReference type="ChEBI" id="CHEBI:16870"/>
        <dbReference type="ChEBI" id="CHEBI:28868"/>
        <dbReference type="ChEBI" id="CHEBI:58168"/>
        <dbReference type="EC" id="3.1.1.5"/>
    </reaction>
</comment>
<dbReference type="AlphaFoldDB" id="A0AAJ0LVK9"/>
<evidence type="ECO:0000256" key="2">
    <source>
        <dbReference type="ARBA" id="ARBA00022801"/>
    </source>
</evidence>
<name>A0AAJ0LVK9_9PEZI</name>
<proteinExistence type="inferred from homology"/>
<keyword evidence="4 5" id="KW-0443">Lipid metabolism</keyword>
<dbReference type="InterPro" id="IPR016035">
    <property type="entry name" value="Acyl_Trfase/lysoPLipase"/>
</dbReference>
<evidence type="ECO:0000313" key="9">
    <source>
        <dbReference type="EMBL" id="KAK3056801.1"/>
    </source>
</evidence>
<dbReference type="PANTHER" id="PTHR10728:SF40">
    <property type="entry name" value="PATATIN FAMILY PROTEIN"/>
    <property type="match status" value="1"/>
</dbReference>